<dbReference type="Pfam" id="PF04313">
    <property type="entry name" value="HSDR_N"/>
    <property type="match status" value="1"/>
</dbReference>
<evidence type="ECO:0000256" key="6">
    <source>
        <dbReference type="ARBA" id="ARBA00022747"/>
    </source>
</evidence>
<organism evidence="13 14">
    <name type="scientific">Veillonella parvula</name>
    <name type="common">Staphylococcus parvulus</name>
    <dbReference type="NCBI Taxonomy" id="29466"/>
    <lineage>
        <taxon>Bacteria</taxon>
        <taxon>Bacillati</taxon>
        <taxon>Bacillota</taxon>
        <taxon>Negativicutes</taxon>
        <taxon>Veillonellales</taxon>
        <taxon>Veillonellaceae</taxon>
        <taxon>Veillonella</taxon>
    </lineage>
</organism>
<comment type="subunit">
    <text evidence="3 11">The type I restriction/modification system is composed of three polypeptides R, M and S.</text>
</comment>
<dbReference type="GO" id="GO:0009307">
    <property type="term" value="P:DNA restriction-modification system"/>
    <property type="evidence" value="ECO:0007669"/>
    <property type="project" value="UniProtKB-KW"/>
</dbReference>
<dbReference type="GO" id="GO:0009035">
    <property type="term" value="F:type I site-specific deoxyribonuclease activity"/>
    <property type="evidence" value="ECO:0007669"/>
    <property type="project" value="UniProtKB-EC"/>
</dbReference>
<dbReference type="PANTHER" id="PTHR30195:SF16">
    <property type="entry name" value="TYPE I RESTRICTION ENZYME ENDONUCLEASE SUBUNIT"/>
    <property type="match status" value="1"/>
</dbReference>
<comment type="caution">
    <text evidence="13">The sequence shown here is derived from an EMBL/GenBank/DDBJ whole genome shotgun (WGS) entry which is preliminary data.</text>
</comment>
<evidence type="ECO:0000313" key="13">
    <source>
        <dbReference type="EMBL" id="MBS4892286.1"/>
    </source>
</evidence>
<dbReference type="InterPro" id="IPR040980">
    <property type="entry name" value="SWI2_SNF2"/>
</dbReference>
<dbReference type="GO" id="GO:0003677">
    <property type="term" value="F:DNA binding"/>
    <property type="evidence" value="ECO:0007669"/>
    <property type="project" value="UniProtKB-KW"/>
</dbReference>
<dbReference type="InterPro" id="IPR022625">
    <property type="entry name" value="TypeI_RM_Rsu_C"/>
</dbReference>
<dbReference type="RefSeq" id="WP_278466433.1">
    <property type="nucleotide sequence ID" value="NZ_JAGZMU010000001.1"/>
</dbReference>
<dbReference type="PROSITE" id="PS51192">
    <property type="entry name" value="HELICASE_ATP_BIND_1"/>
    <property type="match status" value="1"/>
</dbReference>
<evidence type="ECO:0000313" key="14">
    <source>
        <dbReference type="Proteomes" id="UP000778864"/>
    </source>
</evidence>
<name>A0A943A5E4_VEIPA</name>
<comment type="catalytic activity">
    <reaction evidence="1 11">
        <text>Endonucleolytic cleavage of DNA to give random double-stranded fragments with terminal 5'-phosphates, ATP is simultaneously hydrolyzed.</text>
        <dbReference type="EC" id="3.1.21.3"/>
    </reaction>
</comment>
<evidence type="ECO:0000256" key="2">
    <source>
        <dbReference type="ARBA" id="ARBA00008598"/>
    </source>
</evidence>
<dbReference type="InterPro" id="IPR055180">
    <property type="entry name" value="HsdR_RecA-like_helicase_dom_2"/>
</dbReference>
<dbReference type="EMBL" id="JAGZMU010000001">
    <property type="protein sequence ID" value="MBS4892286.1"/>
    <property type="molecule type" value="Genomic_DNA"/>
</dbReference>
<dbReference type="Gene3D" id="3.90.1570.50">
    <property type="match status" value="1"/>
</dbReference>
<evidence type="ECO:0000256" key="1">
    <source>
        <dbReference type="ARBA" id="ARBA00000851"/>
    </source>
</evidence>
<evidence type="ECO:0000256" key="11">
    <source>
        <dbReference type="RuleBase" id="RU364115"/>
    </source>
</evidence>
<comment type="function">
    <text evidence="11">Subunit R is required for both nuclease and ATPase activities, but not for modification.</text>
</comment>
<gene>
    <name evidence="13" type="ORF">KHZ90_00740</name>
</gene>
<keyword evidence="9 11" id="KW-0067">ATP-binding</keyword>
<reference evidence="13" key="1">
    <citation type="submission" date="2021-02" db="EMBL/GenBank/DDBJ databases">
        <title>Infant gut strain persistence is associated with maternal origin, phylogeny, and functional potential including surface adhesion and iron acquisition.</title>
        <authorList>
            <person name="Lou Y.C."/>
        </authorList>
    </citation>
    <scope>NUCLEOTIDE SEQUENCE</scope>
    <source>
        <strain evidence="13">L3_108_031G1_dasL3_108_031G1_concoct_20</strain>
    </source>
</reference>
<dbReference type="Pfam" id="PF18766">
    <property type="entry name" value="SWI2_SNF2"/>
    <property type="match status" value="1"/>
</dbReference>
<dbReference type="EC" id="3.1.21.3" evidence="11"/>
<keyword evidence="8 11" id="KW-0378">Hydrolase</keyword>
<dbReference type="NCBIfam" id="TIGR00348">
    <property type="entry name" value="hsdR"/>
    <property type="match status" value="1"/>
</dbReference>
<keyword evidence="6 11" id="KW-0680">Restriction system</keyword>
<dbReference type="SUPFAM" id="SSF52540">
    <property type="entry name" value="P-loop containing nucleoside triphosphate hydrolases"/>
    <property type="match status" value="2"/>
</dbReference>
<accession>A0A943A5E4</accession>
<proteinExistence type="inferred from homology"/>
<dbReference type="InterPro" id="IPR051268">
    <property type="entry name" value="Type-I_R_enzyme_R_subunit"/>
</dbReference>
<keyword evidence="10 11" id="KW-0238">DNA-binding</keyword>
<evidence type="ECO:0000256" key="5">
    <source>
        <dbReference type="ARBA" id="ARBA00022741"/>
    </source>
</evidence>
<keyword evidence="4" id="KW-0540">Nuclease</keyword>
<dbReference type="SMART" id="SM00487">
    <property type="entry name" value="DEXDc"/>
    <property type="match status" value="1"/>
</dbReference>
<evidence type="ECO:0000256" key="8">
    <source>
        <dbReference type="ARBA" id="ARBA00022801"/>
    </source>
</evidence>
<dbReference type="InterPro" id="IPR014001">
    <property type="entry name" value="Helicase_ATP-bd"/>
</dbReference>
<keyword evidence="7 13" id="KW-0255">Endonuclease</keyword>
<dbReference type="AlphaFoldDB" id="A0A943A5E4"/>
<evidence type="ECO:0000256" key="7">
    <source>
        <dbReference type="ARBA" id="ARBA00022759"/>
    </source>
</evidence>
<dbReference type="InterPro" id="IPR027417">
    <property type="entry name" value="P-loop_NTPase"/>
</dbReference>
<evidence type="ECO:0000259" key="12">
    <source>
        <dbReference type="PROSITE" id="PS51192"/>
    </source>
</evidence>
<dbReference type="Proteomes" id="UP000778864">
    <property type="component" value="Unassembled WGS sequence"/>
</dbReference>
<dbReference type="CDD" id="cd18800">
    <property type="entry name" value="SF2_C_EcoR124I-like"/>
    <property type="match status" value="1"/>
</dbReference>
<dbReference type="Pfam" id="PF12008">
    <property type="entry name" value="EcoR124_C"/>
    <property type="match status" value="1"/>
</dbReference>
<protein>
    <recommendedName>
        <fullName evidence="11">Type I restriction enzyme endonuclease subunit</fullName>
        <shortName evidence="11">R protein</shortName>
        <ecNumber evidence="11">3.1.21.3</ecNumber>
    </recommendedName>
    <alternativeName>
        <fullName evidence="11">Type-1 restriction enzyme R protein</fullName>
    </alternativeName>
</protein>
<feature type="domain" description="Helicase ATP-binding" evidence="12">
    <location>
        <begin position="301"/>
        <end position="455"/>
    </location>
</feature>
<evidence type="ECO:0000256" key="10">
    <source>
        <dbReference type="ARBA" id="ARBA00023125"/>
    </source>
</evidence>
<evidence type="ECO:0000256" key="4">
    <source>
        <dbReference type="ARBA" id="ARBA00022722"/>
    </source>
</evidence>
<keyword evidence="5 11" id="KW-0547">Nucleotide-binding</keyword>
<dbReference type="Pfam" id="PF22679">
    <property type="entry name" value="T1R_D3-like"/>
    <property type="match status" value="1"/>
</dbReference>
<dbReference type="InterPro" id="IPR004473">
    <property type="entry name" value="Restrct_endonuc_typeI_HsdR"/>
</dbReference>
<comment type="similarity">
    <text evidence="2 11">Belongs to the HsdR family.</text>
</comment>
<dbReference type="GO" id="GO:0005524">
    <property type="term" value="F:ATP binding"/>
    <property type="evidence" value="ECO:0007669"/>
    <property type="project" value="UniProtKB-KW"/>
</dbReference>
<evidence type="ECO:0000256" key="3">
    <source>
        <dbReference type="ARBA" id="ARBA00011296"/>
    </source>
</evidence>
<dbReference type="Gene3D" id="3.40.50.300">
    <property type="entry name" value="P-loop containing nucleotide triphosphate hydrolases"/>
    <property type="match status" value="2"/>
</dbReference>
<sequence>MTELEFENKLIEQLSTGIVTNAAKSNQIGDTIDAYGNMKVYKSKLWKYEPTIKTTEALWENFRKILYQLNQNQLTQPLSDTEFKQVQKVINELYTPYQAGQFLYGINGVSQVEVDLDDGRHVFLTVFDQKQIGAGNTVYQVVSQVKREPQIAGRPERRFDTTLLINGLPIIQIEEKSVKHSVDEALNQMHQYIQEKQYSDIFSTVQILVAMTPNRIKYMANTTADLFNKDFAFEWQNPNDNKVVRNWTTFADMFLSIPMAHQMSTLFTILDGTKNKQMLKVMRPYQVYATKAVLNELKRADFDLPINKLGYVWHTTGSGKTITSFKTAWLASRMPNVDKVVFVVDRIALTKQTEANYKAYDPEGSIDIDGKQFDTIGGTENTSALKKKLNEKGYGIIVTSVQKLNTLINRKDFVVPKKNFVFIVDEAHRSTGGESFEDLQKVFKGAAWVGYTGTPMFDKVVGRKGTKTHEVFGKLLHAYTIREAIADKNVLGFKVDFETTIAEDKMKLEYLPKFYKDKYPDWNELDIERKIANLTDNDMDDMIEPSFYDNNEEHVKLVVEDIFKNWRNRSNDGAYNAMLTTHVGGNRPSTPMALLYFEEFDRVNQERKAQELPTLKVGITFSMSTNNSDNQLTTNDGLLRAMKHYNKMFGTSFGLDDVSGYTQDLTTRLNRTAQDGQYLDIVIVVDQLLTGFDAPQLNTLYVDRTLKDAMLIQAYSRTNRIADNQGKPWGRIVNYRWPAKNEEFMNRALSIYANKHSADVQETLVDTRALVDTGVLAKPFKEQFEEVKQVVDRLADMTDNFTEVPASEAKQEEMFNLMRTYSVGMSKLKQYDPDVVNGEDIGFDYDNPDELVTLLGMTPEQEEMLTTSLYNDLKERIAENHDVPVAQIELRMIHVKQISVNYDYLTELIEALMNAVHEKRMDAAADYREKINDFAMALDDRQYAKQINNAADAIYKGTYPPEGKTIQYPVKLTSLEVIEDVNTMIIKDDIFDFRLKWGIIDVISNDEILELFSRHTAGKQDLDGTGRISKLKKDARAEYQAKAQDKDIISLNKIKYGNELVAALYKFADSYVNER</sequence>
<evidence type="ECO:0000256" key="9">
    <source>
        <dbReference type="ARBA" id="ARBA00022840"/>
    </source>
</evidence>
<dbReference type="InterPro" id="IPR007409">
    <property type="entry name" value="Restrct_endonuc_type1_HsdR_N"/>
</dbReference>
<dbReference type="PANTHER" id="PTHR30195">
    <property type="entry name" value="TYPE I SITE-SPECIFIC DEOXYRIBONUCLEASE PROTEIN SUBUNIT M AND R"/>
    <property type="match status" value="1"/>
</dbReference>
<dbReference type="CDD" id="cd22332">
    <property type="entry name" value="HsdR_N"/>
    <property type="match status" value="1"/>
</dbReference>